<dbReference type="Proteomes" id="UP001161497">
    <property type="component" value="Chromosome"/>
</dbReference>
<gene>
    <name evidence="1" type="ORF">MFUM_1571</name>
</gene>
<reference evidence="1" key="1">
    <citation type="submission" date="2023-03" db="EMBL/GenBank/DDBJ databases">
        <authorList>
            <person name="Cremers G."/>
            <person name="Picone N."/>
        </authorList>
    </citation>
    <scope>NUCLEOTIDE SEQUENCE</scope>
    <source>
        <strain evidence="1">Sample_alias</strain>
    </source>
</reference>
<sequence length="109" mass="12922">MAKKPSENRITKKVEDFIRYIFSDYRKRSSWQRRKGEDQITVQKSKDPFANISVHVGRMILNVTLETRREKKNKEFDGKKFVIFLRVGNEGSLLSFQHEIQSLVLFELS</sequence>
<evidence type="ECO:0000313" key="2">
    <source>
        <dbReference type="Proteomes" id="UP001161497"/>
    </source>
</evidence>
<proteinExistence type="predicted"/>
<keyword evidence="2" id="KW-1185">Reference proteome</keyword>
<protein>
    <submittedName>
        <fullName evidence="1">Uncharacterized protein</fullName>
    </submittedName>
</protein>
<dbReference type="EMBL" id="OX458932">
    <property type="protein sequence ID" value="CAI9085907.1"/>
    <property type="molecule type" value="Genomic_DNA"/>
</dbReference>
<organism evidence="1 2">
    <name type="scientific">Candidatus Methylacidiphilum fumarolicum</name>
    <dbReference type="NCBI Taxonomy" id="591154"/>
    <lineage>
        <taxon>Bacteria</taxon>
        <taxon>Pseudomonadati</taxon>
        <taxon>Verrucomicrobiota</taxon>
        <taxon>Methylacidiphilae</taxon>
        <taxon>Methylacidiphilales</taxon>
        <taxon>Methylacidiphilaceae</taxon>
        <taxon>Methylacidiphilum (ex Ratnadevi et al. 2023)</taxon>
    </lineage>
</organism>
<accession>A0ABM9IDY7</accession>
<evidence type="ECO:0000313" key="1">
    <source>
        <dbReference type="EMBL" id="CAI9085907.1"/>
    </source>
</evidence>
<name>A0ABM9IDY7_9BACT</name>